<keyword evidence="1" id="KW-0614">Plasmid</keyword>
<dbReference type="PATRIC" id="fig|1437453.6.peg.7202"/>
<dbReference type="EMBL" id="LN831788">
    <property type="protein sequence ID" value="CQR59244.1"/>
    <property type="molecule type" value="Genomic_DNA"/>
</dbReference>
<dbReference type="RefSeq" id="WP_047121276.1">
    <property type="nucleotide sequence ID" value="NZ_LN831788.1"/>
</dbReference>
<dbReference type="Proteomes" id="UP000035016">
    <property type="component" value="Plasmid pSLE1"/>
</dbReference>
<gene>
    <name evidence="1" type="ORF">sle1_077</name>
</gene>
<name>A0A0F7VKK1_STRLW</name>
<sequence length="177" mass="19420">MNTTAAAIQANVTVATIRTWCRRGVITAAKQAGRWVIDSVSLAARIAIGARKAKAMTTTGTIVQMKDGSFGIRGEATALEAAFKNGTPVTPTNDPYRQDKIYLGLTQETWGDYGRTLETLGLAYTDGDQAVYHINTQRLADEAPAFYAALEEMWEREDALDAAADARDNEYFNPRYM</sequence>
<dbReference type="KEGG" id="sle:sle1_077"/>
<evidence type="ECO:0000313" key="2">
    <source>
        <dbReference type="Proteomes" id="UP000035016"/>
    </source>
</evidence>
<protein>
    <submittedName>
        <fullName evidence="1">Sle1_077 protein</fullName>
    </submittedName>
</protein>
<reference evidence="2" key="1">
    <citation type="submission" date="2015-02" db="EMBL/GenBank/DDBJ databases">
        <authorList>
            <person name="Gomez-Escribano P.J."/>
        </authorList>
    </citation>
    <scope>NUCLEOTIDE SEQUENCE [LARGE SCALE GENOMIC DNA]</scope>
    <source>
        <strain evidence="2">C34 (DSM 42122 / NRRL B-24963)</strain>
        <plasmid evidence="2">pSLE1</plasmid>
    </source>
</reference>
<evidence type="ECO:0000313" key="1">
    <source>
        <dbReference type="EMBL" id="CQR59244.1"/>
    </source>
</evidence>
<organism evidence="1 2">
    <name type="scientific">Streptomyces leeuwenhoekii</name>
    <dbReference type="NCBI Taxonomy" id="1437453"/>
    <lineage>
        <taxon>Bacteria</taxon>
        <taxon>Bacillati</taxon>
        <taxon>Actinomycetota</taxon>
        <taxon>Actinomycetes</taxon>
        <taxon>Kitasatosporales</taxon>
        <taxon>Streptomycetaceae</taxon>
        <taxon>Streptomyces</taxon>
    </lineage>
</organism>
<dbReference type="AlphaFoldDB" id="A0A0F7VKK1"/>
<accession>A0A0F7VKK1</accession>
<proteinExistence type="predicted"/>
<geneLocation type="plasmid" evidence="1 2">
    <name>pSLE1</name>
</geneLocation>